<keyword evidence="3" id="KW-0479">Metal-binding</keyword>
<evidence type="ECO:0000313" key="9">
    <source>
        <dbReference type="EMBL" id="MFD2639840.1"/>
    </source>
</evidence>
<evidence type="ECO:0000313" key="10">
    <source>
        <dbReference type="Proteomes" id="UP001597452"/>
    </source>
</evidence>
<dbReference type="PANTHER" id="PTHR11601:SF50">
    <property type="entry name" value="CYSTEINE DESULFURASE ISCS 2-RELATED"/>
    <property type="match status" value="1"/>
</dbReference>
<proteinExistence type="inferred from homology"/>
<dbReference type="PROSITE" id="PS00595">
    <property type="entry name" value="AA_TRANSFER_CLASS_5"/>
    <property type="match status" value="1"/>
</dbReference>
<accession>A0ABW5QE87</accession>
<evidence type="ECO:0000256" key="5">
    <source>
        <dbReference type="ARBA" id="ARBA00023004"/>
    </source>
</evidence>
<comment type="cofactor">
    <cofactor evidence="1 7">
        <name>pyridoxal 5'-phosphate</name>
        <dbReference type="ChEBI" id="CHEBI:597326"/>
    </cofactor>
</comment>
<dbReference type="RefSeq" id="WP_377329868.1">
    <property type="nucleotide sequence ID" value="NZ_JBHUMZ010000048.1"/>
</dbReference>
<dbReference type="InterPro" id="IPR015424">
    <property type="entry name" value="PyrdxlP-dep_Trfase"/>
</dbReference>
<dbReference type="Gene3D" id="3.40.640.10">
    <property type="entry name" value="Type I PLP-dependent aspartate aminotransferase-like (Major domain)"/>
    <property type="match status" value="1"/>
</dbReference>
<dbReference type="PIRSF" id="PIRSF005572">
    <property type="entry name" value="NifS"/>
    <property type="match status" value="1"/>
</dbReference>
<organism evidence="9 10">
    <name type="scientific">Piscibacillus salipiscarius</name>
    <dbReference type="NCBI Taxonomy" id="299480"/>
    <lineage>
        <taxon>Bacteria</taxon>
        <taxon>Bacillati</taxon>
        <taxon>Bacillota</taxon>
        <taxon>Bacilli</taxon>
        <taxon>Bacillales</taxon>
        <taxon>Bacillaceae</taxon>
        <taxon>Piscibacillus</taxon>
    </lineage>
</organism>
<dbReference type="InterPro" id="IPR000192">
    <property type="entry name" value="Aminotrans_V_dom"/>
</dbReference>
<dbReference type="Proteomes" id="UP001597452">
    <property type="component" value="Unassembled WGS sequence"/>
</dbReference>
<dbReference type="Pfam" id="PF00266">
    <property type="entry name" value="Aminotran_5"/>
    <property type="match status" value="1"/>
</dbReference>
<protein>
    <submittedName>
        <fullName evidence="9">Cysteine desulfurase family protein</fullName>
    </submittedName>
</protein>
<keyword evidence="10" id="KW-1185">Reference proteome</keyword>
<dbReference type="Gene3D" id="1.10.260.50">
    <property type="match status" value="1"/>
</dbReference>
<keyword evidence="5" id="KW-0408">Iron</keyword>
<keyword evidence="4" id="KW-0663">Pyridoxal phosphate</keyword>
<feature type="domain" description="Aminotransferase class V" evidence="8">
    <location>
        <begin position="2"/>
        <end position="361"/>
    </location>
</feature>
<evidence type="ECO:0000256" key="3">
    <source>
        <dbReference type="ARBA" id="ARBA00022723"/>
    </source>
</evidence>
<keyword evidence="6" id="KW-0411">Iron-sulfur</keyword>
<dbReference type="InterPro" id="IPR015422">
    <property type="entry name" value="PyrdxlP-dep_Trfase_small"/>
</dbReference>
<dbReference type="InterPro" id="IPR020578">
    <property type="entry name" value="Aminotrans_V_PyrdxlP_BS"/>
</dbReference>
<dbReference type="EMBL" id="JBHUMZ010000048">
    <property type="protein sequence ID" value="MFD2639840.1"/>
    <property type="molecule type" value="Genomic_DNA"/>
</dbReference>
<evidence type="ECO:0000256" key="4">
    <source>
        <dbReference type="ARBA" id="ARBA00022898"/>
    </source>
</evidence>
<dbReference type="PANTHER" id="PTHR11601">
    <property type="entry name" value="CYSTEINE DESULFURYLASE FAMILY MEMBER"/>
    <property type="match status" value="1"/>
</dbReference>
<name>A0ABW5QE87_9BACI</name>
<comment type="similarity">
    <text evidence="2">Belongs to the class-V pyridoxal-phosphate-dependent aminotransferase family. NifS/IscS subfamily.</text>
</comment>
<dbReference type="InterPro" id="IPR016454">
    <property type="entry name" value="Cysteine_dSase"/>
</dbReference>
<gene>
    <name evidence="9" type="ORF">ACFSW4_13310</name>
</gene>
<evidence type="ECO:0000256" key="2">
    <source>
        <dbReference type="ARBA" id="ARBA00006490"/>
    </source>
</evidence>
<dbReference type="SUPFAM" id="SSF53383">
    <property type="entry name" value="PLP-dependent transferases"/>
    <property type="match status" value="1"/>
</dbReference>
<evidence type="ECO:0000256" key="1">
    <source>
        <dbReference type="ARBA" id="ARBA00001933"/>
    </source>
</evidence>
<evidence type="ECO:0000256" key="6">
    <source>
        <dbReference type="ARBA" id="ARBA00023014"/>
    </source>
</evidence>
<evidence type="ECO:0000259" key="8">
    <source>
        <dbReference type="Pfam" id="PF00266"/>
    </source>
</evidence>
<sequence length="377" mass="41321">MIYLDNSATTKPAPEVLKSFQSVAMNYFANPSSIHEVGGEVEKLHQKARKQVANLLRVREDEIIFTSGGTESNNLALKGIAHAHLNRGNHIITTQIEHPAVLQVFQELENEGFEVTYLPVNSSGVINMDDLKNALTEQTILVSIMHVNNEIGSIQPIEKVAKLLANFPKVTFHTDHVQGFGKIPLPYDLKGLDLVTISGHKIHGLKGTGCLIKKKHVQLKPLFHGGAQESGIRPGTENVAGNVSLAKAMRLALEKQDQYKSLESVKHNLFEQLSSVDGVTINSPQDGAAHIFNFSVSGFKPEVIIHALGEKDIYVSTKSACSSKQDEPSHVLVACGKELEAGAAIRVSLTIDQNEQELDVFIEEIKRVIEQYKSIMG</sequence>
<dbReference type="Gene3D" id="3.90.1150.10">
    <property type="entry name" value="Aspartate Aminotransferase, domain 1"/>
    <property type="match status" value="1"/>
</dbReference>
<comment type="caution">
    <text evidence="9">The sequence shown here is derived from an EMBL/GenBank/DDBJ whole genome shotgun (WGS) entry which is preliminary data.</text>
</comment>
<dbReference type="InterPro" id="IPR015421">
    <property type="entry name" value="PyrdxlP-dep_Trfase_major"/>
</dbReference>
<evidence type="ECO:0000256" key="7">
    <source>
        <dbReference type="RuleBase" id="RU004504"/>
    </source>
</evidence>
<reference evidence="10" key="1">
    <citation type="journal article" date="2019" name="Int. J. Syst. Evol. Microbiol.">
        <title>The Global Catalogue of Microorganisms (GCM) 10K type strain sequencing project: providing services to taxonomists for standard genome sequencing and annotation.</title>
        <authorList>
            <consortium name="The Broad Institute Genomics Platform"/>
            <consortium name="The Broad Institute Genome Sequencing Center for Infectious Disease"/>
            <person name="Wu L."/>
            <person name="Ma J."/>
        </authorList>
    </citation>
    <scope>NUCLEOTIDE SEQUENCE [LARGE SCALE GENOMIC DNA]</scope>
    <source>
        <strain evidence="10">TISTR 1571</strain>
    </source>
</reference>
<dbReference type="NCBIfam" id="NF002806">
    <property type="entry name" value="PRK02948.1"/>
    <property type="match status" value="1"/>
</dbReference>